<dbReference type="GO" id="GO:0006264">
    <property type="term" value="P:mitochondrial DNA replication"/>
    <property type="evidence" value="ECO:0007669"/>
    <property type="project" value="TreeGrafter"/>
</dbReference>
<dbReference type="FunCoup" id="A0A066W773">
    <property type="interactions" value="21"/>
</dbReference>
<dbReference type="EMBL" id="JMSN01000034">
    <property type="protein sequence ID" value="KDN46645.1"/>
    <property type="molecule type" value="Genomic_DNA"/>
</dbReference>
<dbReference type="Gene3D" id="2.40.50.140">
    <property type="entry name" value="Nucleic acid-binding proteins"/>
    <property type="match status" value="1"/>
</dbReference>
<dbReference type="PROSITE" id="PS50935">
    <property type="entry name" value="SSB"/>
    <property type="match status" value="1"/>
</dbReference>
<proteinExistence type="predicted"/>
<dbReference type="InterPro" id="IPR011344">
    <property type="entry name" value="ssDNA-bd"/>
</dbReference>
<evidence type="ECO:0008006" key="5">
    <source>
        <dbReference type="Google" id="ProtNLM"/>
    </source>
</evidence>
<dbReference type="GO" id="GO:0003697">
    <property type="term" value="F:single-stranded DNA binding"/>
    <property type="evidence" value="ECO:0007669"/>
    <property type="project" value="InterPro"/>
</dbReference>
<dbReference type="Proteomes" id="UP000027361">
    <property type="component" value="Unassembled WGS sequence"/>
</dbReference>
<dbReference type="PANTHER" id="PTHR10302:SF0">
    <property type="entry name" value="SINGLE-STRANDED DNA-BINDING PROTEIN, MITOCHONDRIAL"/>
    <property type="match status" value="1"/>
</dbReference>
<evidence type="ECO:0000313" key="3">
    <source>
        <dbReference type="EMBL" id="KDN46645.1"/>
    </source>
</evidence>
<dbReference type="STRING" id="1037660.A0A066W773"/>
<evidence type="ECO:0000256" key="2">
    <source>
        <dbReference type="PROSITE-ProRule" id="PRU00252"/>
    </source>
</evidence>
<dbReference type="GeneID" id="25263210"/>
<dbReference type="GO" id="GO:0042645">
    <property type="term" value="C:mitochondrial nucleoid"/>
    <property type="evidence" value="ECO:0007669"/>
    <property type="project" value="TreeGrafter"/>
</dbReference>
<dbReference type="RefSeq" id="XP_013243624.1">
    <property type="nucleotide sequence ID" value="XM_013388170.1"/>
</dbReference>
<dbReference type="HOGENOM" id="CLU_126647_0_0_1"/>
<comment type="caution">
    <text evidence="3">The sequence shown here is derived from an EMBL/GenBank/DDBJ whole genome shotgun (WGS) entry which is preliminary data.</text>
</comment>
<dbReference type="Pfam" id="PF00436">
    <property type="entry name" value="SSB"/>
    <property type="match status" value="1"/>
</dbReference>
<name>A0A066W773_TILAU</name>
<organism evidence="3 4">
    <name type="scientific">Tilletiaria anomala (strain ATCC 24038 / CBS 436.72 / UBC 951)</name>
    <dbReference type="NCBI Taxonomy" id="1037660"/>
    <lineage>
        <taxon>Eukaryota</taxon>
        <taxon>Fungi</taxon>
        <taxon>Dikarya</taxon>
        <taxon>Basidiomycota</taxon>
        <taxon>Ustilaginomycotina</taxon>
        <taxon>Exobasidiomycetes</taxon>
        <taxon>Georgefischeriales</taxon>
        <taxon>Tilletiariaceae</taxon>
        <taxon>Tilletiaria</taxon>
    </lineage>
</organism>
<dbReference type="InterPro" id="IPR012340">
    <property type="entry name" value="NA-bd_OB-fold"/>
</dbReference>
<accession>A0A066W773</accession>
<dbReference type="OMA" id="AFEMREN"/>
<dbReference type="AlphaFoldDB" id="A0A066W773"/>
<keyword evidence="1 2" id="KW-0238">DNA-binding</keyword>
<evidence type="ECO:0000313" key="4">
    <source>
        <dbReference type="Proteomes" id="UP000027361"/>
    </source>
</evidence>
<keyword evidence="4" id="KW-1185">Reference proteome</keyword>
<dbReference type="OrthoDB" id="1078367at2759"/>
<sequence>MFRQLALRVPAGARALSTTASRSNLARMQIMGRLVADPEIKTSVNGKEFTSYVVATTDYLGSREDRASSAQTSTYHRIYAFGDKTDKVKTLTKGTRVFVEADFRIERQPGEDGQPPRDRLLVSQRSVNVISRPKPVDA</sequence>
<dbReference type="InterPro" id="IPR000424">
    <property type="entry name" value="Primosome_PriB/ssb"/>
</dbReference>
<evidence type="ECO:0000256" key="1">
    <source>
        <dbReference type="ARBA" id="ARBA00023125"/>
    </source>
</evidence>
<gene>
    <name evidence="3" type="ORF">K437DRAFT_246438</name>
</gene>
<dbReference type="PANTHER" id="PTHR10302">
    <property type="entry name" value="SINGLE-STRANDED DNA-BINDING PROTEIN"/>
    <property type="match status" value="1"/>
</dbReference>
<dbReference type="InParanoid" id="A0A066W773"/>
<dbReference type="SUPFAM" id="SSF50249">
    <property type="entry name" value="Nucleic acid-binding proteins"/>
    <property type="match status" value="1"/>
</dbReference>
<protein>
    <recommendedName>
        <fullName evidence="5">Nucleic acid-binding protein</fullName>
    </recommendedName>
</protein>
<reference evidence="3 4" key="1">
    <citation type="submission" date="2014-05" db="EMBL/GenBank/DDBJ databases">
        <title>Draft genome sequence of a rare smut relative, Tilletiaria anomala UBC 951.</title>
        <authorList>
            <consortium name="DOE Joint Genome Institute"/>
            <person name="Toome M."/>
            <person name="Kuo A."/>
            <person name="Henrissat B."/>
            <person name="Lipzen A."/>
            <person name="Tritt A."/>
            <person name="Yoshinaga Y."/>
            <person name="Zane M."/>
            <person name="Barry K."/>
            <person name="Grigoriev I.V."/>
            <person name="Spatafora J.W."/>
            <person name="Aimea M.C."/>
        </authorList>
    </citation>
    <scope>NUCLEOTIDE SEQUENCE [LARGE SCALE GENOMIC DNA]</scope>
    <source>
        <strain evidence="3 4">UBC 951</strain>
    </source>
</reference>
<dbReference type="CDD" id="cd04496">
    <property type="entry name" value="SSB_OBF"/>
    <property type="match status" value="1"/>
</dbReference>